<dbReference type="Gene3D" id="3.40.50.12780">
    <property type="entry name" value="N-terminal domain of ligase-like"/>
    <property type="match status" value="1"/>
</dbReference>
<evidence type="ECO:0000256" key="2">
    <source>
        <dbReference type="ARBA" id="ARBA00022598"/>
    </source>
</evidence>
<dbReference type="GO" id="GO:0006631">
    <property type="term" value="P:fatty acid metabolic process"/>
    <property type="evidence" value="ECO:0007669"/>
    <property type="project" value="TreeGrafter"/>
</dbReference>
<dbReference type="SUPFAM" id="SSF56801">
    <property type="entry name" value="Acetyl-CoA synthetase-like"/>
    <property type="match status" value="1"/>
</dbReference>
<dbReference type="AlphaFoldDB" id="A0A101K682"/>
<dbReference type="GO" id="GO:0031956">
    <property type="term" value="F:medium-chain fatty acid-CoA ligase activity"/>
    <property type="evidence" value="ECO:0007669"/>
    <property type="project" value="TreeGrafter"/>
</dbReference>
<evidence type="ECO:0000313" key="4">
    <source>
        <dbReference type="EMBL" id="KUL98243.1"/>
    </source>
</evidence>
<dbReference type="InterPro" id="IPR042099">
    <property type="entry name" value="ANL_N_sf"/>
</dbReference>
<keyword evidence="2" id="KW-0436">Ligase</keyword>
<protein>
    <recommendedName>
        <fullName evidence="3">AMP-dependent synthetase/ligase domain-containing protein</fullName>
    </recommendedName>
</protein>
<comment type="similarity">
    <text evidence="1">Belongs to the ATP-dependent AMP-binding enzyme family.</text>
</comment>
<organism evidence="4 5">
    <name type="scientific">Fusobacterium nucleatum subsp. nucleatum</name>
    <dbReference type="NCBI Taxonomy" id="76856"/>
    <lineage>
        <taxon>Bacteria</taxon>
        <taxon>Fusobacteriati</taxon>
        <taxon>Fusobacteriota</taxon>
        <taxon>Fusobacteriia</taxon>
        <taxon>Fusobacteriales</taxon>
        <taxon>Fusobacteriaceae</taxon>
        <taxon>Fusobacterium</taxon>
    </lineage>
</organism>
<sequence length="530" mass="62252">MINLVKCIDNIINKKNGLNINFLGLNCKNTTDKKFMIKAYKLYQFLKKNGIKEREIIIIQLSNEEEYLLAIWAGIIGNFILVPLPRISINESLKESLFLNVISNLKSFFLLHDFSEYEIEFLKINTYKNLNIEQFYENKNNYIFRLNENRNDEDTFLILYTSGSTNEPKGVEISYKMIISNVIEIKDKLHLDKNDKVFIWTPLTHVLGLVLLHFASTLLEIEQIIVPTNEFMSNTVNYLKEISHRKCTVTTFPPFAMSYIYELLEDQYYLSKGIDLSSIKCIITGTEYINYSILQKFMKIKFKNKINEKVIVPFYGMTEAGVIISIRDITKRLNILEIKKITEKNKFNSKFIVSCGELSKDIEIVIKNKKILTEDNIEGEILIRGIRIFKGYFGDKQRSDDEYFSTGDIGFIHNNELFITGRKKDIFIYNGNNYYLNDIEVLCTRIDNVFYNDIIAFSIFNKEGNEQLIIGLTNRVKDKNHNIEYIIKKIIFLNYKISIKDFLFLDYIPMTRSGKKQRNYIKEVYLNEKK</sequence>
<reference evidence="4 5" key="1">
    <citation type="submission" date="2015-10" db="EMBL/GenBank/DDBJ databases">
        <authorList>
            <person name="Gilbert D.G."/>
        </authorList>
    </citation>
    <scope>NUCLEOTIDE SEQUENCE [LARGE SCALE GENOMIC DNA]</scope>
    <source>
        <strain evidence="4 5">ChDC F311</strain>
    </source>
</reference>
<dbReference type="Pfam" id="PF00501">
    <property type="entry name" value="AMP-binding"/>
    <property type="match status" value="1"/>
</dbReference>
<dbReference type="InterPro" id="IPR045851">
    <property type="entry name" value="AMP-bd_C_sf"/>
</dbReference>
<evidence type="ECO:0000256" key="1">
    <source>
        <dbReference type="ARBA" id="ARBA00006432"/>
    </source>
</evidence>
<dbReference type="InterPro" id="IPR000873">
    <property type="entry name" value="AMP-dep_synth/lig_dom"/>
</dbReference>
<evidence type="ECO:0000313" key="5">
    <source>
        <dbReference type="Proteomes" id="UP000054800"/>
    </source>
</evidence>
<gene>
    <name evidence="4" type="ORF">RO03_01530</name>
</gene>
<proteinExistence type="inferred from homology"/>
<dbReference type="RefSeq" id="WP_059222424.1">
    <property type="nucleotide sequence ID" value="NZ_LMVH01000001.1"/>
</dbReference>
<dbReference type="Gene3D" id="3.30.300.30">
    <property type="match status" value="1"/>
</dbReference>
<comment type="caution">
    <text evidence="4">The sequence shown here is derived from an EMBL/GenBank/DDBJ whole genome shotgun (WGS) entry which is preliminary data.</text>
</comment>
<dbReference type="PANTHER" id="PTHR43201:SF5">
    <property type="entry name" value="MEDIUM-CHAIN ACYL-COA LIGASE ACSF2, MITOCHONDRIAL"/>
    <property type="match status" value="1"/>
</dbReference>
<accession>A0A101K682</accession>
<dbReference type="PANTHER" id="PTHR43201">
    <property type="entry name" value="ACYL-COA SYNTHETASE"/>
    <property type="match status" value="1"/>
</dbReference>
<dbReference type="EMBL" id="LMVH01000001">
    <property type="protein sequence ID" value="KUL98243.1"/>
    <property type="molecule type" value="Genomic_DNA"/>
</dbReference>
<evidence type="ECO:0000259" key="3">
    <source>
        <dbReference type="Pfam" id="PF00501"/>
    </source>
</evidence>
<dbReference type="OrthoDB" id="9778383at2"/>
<feature type="domain" description="AMP-dependent synthetase/ligase" evidence="3">
    <location>
        <begin position="44"/>
        <end position="393"/>
    </location>
</feature>
<dbReference type="Proteomes" id="UP000054800">
    <property type="component" value="Unassembled WGS sequence"/>
</dbReference>
<name>A0A101K682_FUSNC</name>